<reference evidence="2" key="1">
    <citation type="journal article" date="2015" name="BMC Genomics">
        <title>Draft genome of a commonly misdiagnosed multidrug resistant pathogen Candida auris.</title>
        <authorList>
            <person name="Chatterjee S."/>
            <person name="Alampalli S.V."/>
            <person name="Nageshan R.K."/>
            <person name="Chettiar S.T."/>
            <person name="Joshi S."/>
            <person name="Tatu U.S."/>
        </authorList>
    </citation>
    <scope>NUCLEOTIDE SEQUENCE [LARGE SCALE GENOMIC DNA]</scope>
    <source>
        <strain evidence="2">6684</strain>
    </source>
</reference>
<accession>A0A0L0NMZ4</accession>
<comment type="caution">
    <text evidence="1">The sequence shown here is derived from an EMBL/GenBank/DDBJ whole genome shotgun (WGS) entry which is preliminary data.</text>
</comment>
<dbReference type="EMBL" id="LGST01000072">
    <property type="protein sequence ID" value="KND95502.1"/>
    <property type="molecule type" value="Genomic_DNA"/>
</dbReference>
<sequence length="39" mass="4573">MQYTQRGKEMQKISILMQAYLMMGGSIFSKNLVKIDARY</sequence>
<proteinExistence type="predicted"/>
<evidence type="ECO:0000313" key="2">
    <source>
        <dbReference type="Proteomes" id="UP000037122"/>
    </source>
</evidence>
<gene>
    <name evidence="1" type="ORF">QG37_08234</name>
</gene>
<dbReference type="Proteomes" id="UP000037122">
    <property type="component" value="Unassembled WGS sequence"/>
</dbReference>
<dbReference type="VEuPathDB" id="FungiDB:QG37_08234"/>
<dbReference type="AlphaFoldDB" id="A0A0L0NMZ4"/>
<organism evidence="1 2">
    <name type="scientific">Candidozyma auris</name>
    <name type="common">Yeast</name>
    <name type="synonym">Candida auris</name>
    <dbReference type="NCBI Taxonomy" id="498019"/>
    <lineage>
        <taxon>Eukaryota</taxon>
        <taxon>Fungi</taxon>
        <taxon>Dikarya</taxon>
        <taxon>Ascomycota</taxon>
        <taxon>Saccharomycotina</taxon>
        <taxon>Pichiomycetes</taxon>
        <taxon>Metschnikowiaceae</taxon>
        <taxon>Candidozyma</taxon>
    </lineage>
</organism>
<protein>
    <submittedName>
        <fullName evidence="1">Uncharacterized protein</fullName>
    </submittedName>
</protein>
<name>A0A0L0NMZ4_CANAR</name>
<evidence type="ECO:0000313" key="1">
    <source>
        <dbReference type="EMBL" id="KND95502.1"/>
    </source>
</evidence>